<dbReference type="RefSeq" id="WP_066815907.1">
    <property type="nucleotide sequence ID" value="NZ_CP012661.1"/>
</dbReference>
<dbReference type="AlphaFoldDB" id="A0A159Z6S0"/>
<keyword evidence="6" id="KW-1185">Reference proteome</keyword>
<keyword evidence="1" id="KW-0547">Nucleotide-binding</keyword>
<dbReference type="GO" id="GO:0016787">
    <property type="term" value="F:hydrolase activity"/>
    <property type="evidence" value="ECO:0007669"/>
    <property type="project" value="UniProtKB-KW"/>
</dbReference>
<dbReference type="InterPro" id="IPR003778">
    <property type="entry name" value="CT_A_B"/>
</dbReference>
<evidence type="ECO:0000256" key="1">
    <source>
        <dbReference type="ARBA" id="ARBA00022741"/>
    </source>
</evidence>
<dbReference type="Gene3D" id="2.40.100.10">
    <property type="entry name" value="Cyclophilin-like"/>
    <property type="match status" value="1"/>
</dbReference>
<evidence type="ECO:0000313" key="6">
    <source>
        <dbReference type="Proteomes" id="UP000076128"/>
    </source>
</evidence>
<dbReference type="InterPro" id="IPR029000">
    <property type="entry name" value="Cyclophilin-like_dom_sf"/>
</dbReference>
<keyword evidence="3" id="KW-0067">ATP-binding</keyword>
<evidence type="ECO:0000313" key="5">
    <source>
        <dbReference type="EMBL" id="AMY71067.1"/>
    </source>
</evidence>
<gene>
    <name evidence="5" type="ORF">AKL17_3845</name>
</gene>
<dbReference type="PANTHER" id="PTHR43309:SF3">
    <property type="entry name" value="5-OXOPROLINASE SUBUNIT C"/>
    <property type="match status" value="1"/>
</dbReference>
<evidence type="ECO:0000259" key="4">
    <source>
        <dbReference type="SMART" id="SM00797"/>
    </source>
</evidence>
<name>A0A159Z6S0_9RHOB</name>
<dbReference type="SMART" id="SM00797">
    <property type="entry name" value="AHS2"/>
    <property type="match status" value="1"/>
</dbReference>
<dbReference type="STRING" id="1335048.AKL17_3845"/>
<feature type="domain" description="Carboxyltransferase" evidence="4">
    <location>
        <begin position="25"/>
        <end position="296"/>
    </location>
</feature>
<organism evidence="5 6">
    <name type="scientific">Frigidibacter mobilis</name>
    <dbReference type="NCBI Taxonomy" id="1335048"/>
    <lineage>
        <taxon>Bacteria</taxon>
        <taxon>Pseudomonadati</taxon>
        <taxon>Pseudomonadota</taxon>
        <taxon>Alphaproteobacteria</taxon>
        <taxon>Rhodobacterales</taxon>
        <taxon>Paracoccaceae</taxon>
        <taxon>Frigidibacter</taxon>
    </lineage>
</organism>
<evidence type="ECO:0000256" key="2">
    <source>
        <dbReference type="ARBA" id="ARBA00022801"/>
    </source>
</evidence>
<evidence type="ECO:0000256" key="3">
    <source>
        <dbReference type="ARBA" id="ARBA00022840"/>
    </source>
</evidence>
<sequence>MSVLVVERCGPGTSIQDLGRQGWRRQGVSTAGAADRLALAAANALVGNSADVAAVETILAGARFRIEGGAVLLAAAGPGVTLAVDGRTVAPGVSVRAGPGQAIDLGPTRGGVHGYLAVAGGFTLRPQMGSRSVHLRSGIGGDMLMPGTRLGVTGGASGPLALPRMPEHETGPIRVMAGPQDDWFPPGTLGTLTAATWRVDARSDRMGRFLDGPRLQHHAGSMVSDGVLPGSIQVPPSGQPIVLMRDCQTTGGYPKIATAISADLDRLAQMQAGAEFRLQLVDRITAVAAAARLAAKIAGLAPQPAGGLDSARLLAENLISGVVDAHRTDG</sequence>
<accession>A0A159Z6S0</accession>
<protein>
    <submittedName>
        <fullName evidence="5">Allophanate hydrolase subunit 2</fullName>
    </submittedName>
</protein>
<dbReference type="OrthoDB" id="9768696at2"/>
<dbReference type="Pfam" id="PF02626">
    <property type="entry name" value="CT_A_B"/>
    <property type="match status" value="1"/>
</dbReference>
<dbReference type="KEGG" id="daa:AKL17_3845"/>
<dbReference type="GO" id="GO:0005524">
    <property type="term" value="F:ATP binding"/>
    <property type="evidence" value="ECO:0007669"/>
    <property type="project" value="UniProtKB-KW"/>
</dbReference>
<dbReference type="PATRIC" id="fig|1335048.3.peg.3986"/>
<proteinExistence type="predicted"/>
<keyword evidence="2 5" id="KW-0378">Hydrolase</keyword>
<dbReference type="Proteomes" id="UP000076128">
    <property type="component" value="Chromosome"/>
</dbReference>
<dbReference type="InterPro" id="IPR052708">
    <property type="entry name" value="PxpC"/>
</dbReference>
<dbReference type="SUPFAM" id="SSF50891">
    <property type="entry name" value="Cyclophilin-like"/>
    <property type="match status" value="1"/>
</dbReference>
<dbReference type="NCBIfam" id="TIGR00724">
    <property type="entry name" value="urea_amlyse_rel"/>
    <property type="match status" value="1"/>
</dbReference>
<dbReference type="PANTHER" id="PTHR43309">
    <property type="entry name" value="5-OXOPROLINASE SUBUNIT C"/>
    <property type="match status" value="1"/>
</dbReference>
<reference evidence="5 6" key="1">
    <citation type="submission" date="2015-09" db="EMBL/GenBank/DDBJ databases">
        <title>Complete genome sequence of Defluviimonas alba cai42t isolated from an oilfield in Xinjiang.</title>
        <authorList>
            <person name="Geng S."/>
            <person name="Pan X."/>
            <person name="Wu X."/>
        </authorList>
    </citation>
    <scope>NUCLEOTIDE SEQUENCE [LARGE SCALE GENOMIC DNA]</scope>
    <source>
        <strain evidence="6">cai42</strain>
    </source>
</reference>
<dbReference type="EMBL" id="CP012661">
    <property type="protein sequence ID" value="AMY71067.1"/>
    <property type="molecule type" value="Genomic_DNA"/>
</dbReference>